<comment type="caution">
    <text evidence="2">The sequence shown here is derived from an EMBL/GenBank/DDBJ whole genome shotgun (WGS) entry which is preliminary data.</text>
</comment>
<gene>
    <name evidence="2" type="ORF">D3F03_15830</name>
</gene>
<evidence type="ECO:0000313" key="2">
    <source>
        <dbReference type="EMBL" id="RID97172.1"/>
    </source>
</evidence>
<feature type="domain" description="Calcineurin-like phosphoesterase" evidence="1">
    <location>
        <begin position="52"/>
        <end position="175"/>
    </location>
</feature>
<organism evidence="2 3">
    <name type="scientific">Simplicispira hankyongi</name>
    <dbReference type="NCBI Taxonomy" id="2315688"/>
    <lineage>
        <taxon>Bacteria</taxon>
        <taxon>Pseudomonadati</taxon>
        <taxon>Pseudomonadota</taxon>
        <taxon>Betaproteobacteria</taxon>
        <taxon>Burkholderiales</taxon>
        <taxon>Comamonadaceae</taxon>
        <taxon>Simplicispira</taxon>
    </lineage>
</organism>
<sequence>MKFPAALDLFERTLLTERDRPDVHAAMLKLALPEAITSVSSLLQEAIAAGERVWMTADLHIGHANIIPFCNRPFANVVQMNEHLVAQTAKIQDDDWLLIVGDLAMGDHQEAMTWIRRIPGRKVLVLGNHDLRRDGKCLYLSEQGSEGRRPLFDAIVPFLAWRGNGGQDVFVSHYPATTTHDAAQLLNYHGHLHRQVLPPTEKTHFVNAGWDVTQGLLCL</sequence>
<dbReference type="Gene3D" id="3.60.21.10">
    <property type="match status" value="1"/>
</dbReference>
<dbReference type="InterPro" id="IPR004843">
    <property type="entry name" value="Calcineurin-like_PHP"/>
</dbReference>
<evidence type="ECO:0000313" key="3">
    <source>
        <dbReference type="Proteomes" id="UP000266302"/>
    </source>
</evidence>
<dbReference type="Proteomes" id="UP000266302">
    <property type="component" value="Unassembled WGS sequence"/>
</dbReference>
<dbReference type="OrthoDB" id="5380073at2"/>
<keyword evidence="3" id="KW-1185">Reference proteome</keyword>
<dbReference type="InterPro" id="IPR029052">
    <property type="entry name" value="Metallo-depent_PP-like"/>
</dbReference>
<dbReference type="RefSeq" id="WP_119110399.1">
    <property type="nucleotide sequence ID" value="NZ_QXJC01000010.1"/>
</dbReference>
<dbReference type="Pfam" id="PF00149">
    <property type="entry name" value="Metallophos"/>
    <property type="match status" value="1"/>
</dbReference>
<protein>
    <recommendedName>
        <fullName evidence="1">Calcineurin-like phosphoesterase domain-containing protein</fullName>
    </recommendedName>
</protein>
<dbReference type="SUPFAM" id="SSF56300">
    <property type="entry name" value="Metallo-dependent phosphatases"/>
    <property type="match status" value="1"/>
</dbReference>
<evidence type="ECO:0000259" key="1">
    <source>
        <dbReference type="Pfam" id="PF00149"/>
    </source>
</evidence>
<dbReference type="AlphaFoldDB" id="A0A398C2Q5"/>
<accession>A0A398C2Q5</accession>
<name>A0A398C2Q5_9BURK</name>
<dbReference type="GO" id="GO:0016787">
    <property type="term" value="F:hydrolase activity"/>
    <property type="evidence" value="ECO:0007669"/>
    <property type="project" value="InterPro"/>
</dbReference>
<proteinExistence type="predicted"/>
<dbReference type="EMBL" id="QXJC01000010">
    <property type="protein sequence ID" value="RID97172.1"/>
    <property type="molecule type" value="Genomic_DNA"/>
</dbReference>
<reference evidence="2 3" key="1">
    <citation type="submission" date="2018-09" db="EMBL/GenBank/DDBJ databases">
        <title>Draft genome of Simplicispira sp. NY-02.</title>
        <authorList>
            <person name="Im W.T."/>
        </authorList>
    </citation>
    <scope>NUCLEOTIDE SEQUENCE [LARGE SCALE GENOMIC DNA]</scope>
    <source>
        <strain evidence="2 3">NY-02</strain>
    </source>
</reference>